<protein>
    <submittedName>
        <fullName evidence="1">Uncharacterized protein</fullName>
    </submittedName>
</protein>
<name>A0ABT1W968_9PROT</name>
<organism evidence="1 2">
    <name type="scientific">Endosaccharibacter trunci</name>
    <dbReference type="NCBI Taxonomy" id="2812733"/>
    <lineage>
        <taxon>Bacteria</taxon>
        <taxon>Pseudomonadati</taxon>
        <taxon>Pseudomonadota</taxon>
        <taxon>Alphaproteobacteria</taxon>
        <taxon>Acetobacterales</taxon>
        <taxon>Acetobacteraceae</taxon>
        <taxon>Endosaccharibacter</taxon>
    </lineage>
</organism>
<sequence length="169" mass="17807">MAIEGAGRINDELEVGFDRGFERRWHLAEIGGRLVMVGVVGAALLGLLGSGPLSHATQVDPSGRLSVDYEPVARFGTQTQVTRHVRDARGATETVHLGRSFGEPLALVSVLPTPVAEIARADGIDLVFATRPGGDAMMRLMETSSAVGRVPVSLSVDGAIVRISQTVLP</sequence>
<dbReference type="RefSeq" id="WP_422864918.1">
    <property type="nucleotide sequence ID" value="NZ_JAMSKV010000012.1"/>
</dbReference>
<evidence type="ECO:0000313" key="1">
    <source>
        <dbReference type="EMBL" id="MCQ8279434.1"/>
    </source>
</evidence>
<evidence type="ECO:0000313" key="2">
    <source>
        <dbReference type="Proteomes" id="UP001524587"/>
    </source>
</evidence>
<keyword evidence="2" id="KW-1185">Reference proteome</keyword>
<dbReference type="Proteomes" id="UP001524587">
    <property type="component" value="Unassembled WGS sequence"/>
</dbReference>
<comment type="caution">
    <text evidence="1">The sequence shown here is derived from an EMBL/GenBank/DDBJ whole genome shotgun (WGS) entry which is preliminary data.</text>
</comment>
<dbReference type="EMBL" id="JAMSKV010000012">
    <property type="protein sequence ID" value="MCQ8279434.1"/>
    <property type="molecule type" value="Genomic_DNA"/>
</dbReference>
<proteinExistence type="predicted"/>
<gene>
    <name evidence="1" type="ORF">NFI95_13390</name>
</gene>
<reference evidence="1 2" key="1">
    <citation type="submission" date="2022-06" db="EMBL/GenBank/DDBJ databases">
        <title>Endosaccharibacter gen. nov., sp. nov., endophytic bacteria isolated from sugarcane.</title>
        <authorList>
            <person name="Pitiwittayakul N."/>
            <person name="Yukphan P."/>
            <person name="Charoenyingcharoen P."/>
            <person name="Tanasupawat S."/>
        </authorList>
    </citation>
    <scope>NUCLEOTIDE SEQUENCE [LARGE SCALE GENOMIC DNA]</scope>
    <source>
        <strain evidence="1 2">KSS8</strain>
    </source>
</reference>
<accession>A0ABT1W968</accession>